<keyword evidence="5" id="KW-0812">Transmembrane</keyword>
<feature type="domain" description="RING-type" evidence="15">
    <location>
        <begin position="254"/>
        <end position="301"/>
    </location>
</feature>
<name>E3KLA6_PUCGT</name>
<feature type="compositionally biased region" description="Basic and acidic residues" evidence="14">
    <location>
        <begin position="54"/>
        <end position="66"/>
    </location>
</feature>
<evidence type="ECO:0000256" key="12">
    <source>
        <dbReference type="ARBA" id="ARBA00060084"/>
    </source>
</evidence>
<dbReference type="Pfam" id="PF13639">
    <property type="entry name" value="zf-RING_2"/>
    <property type="match status" value="1"/>
</dbReference>
<evidence type="ECO:0000256" key="3">
    <source>
        <dbReference type="ARBA" id="ARBA00009919"/>
    </source>
</evidence>
<evidence type="ECO:0000313" key="17">
    <source>
        <dbReference type="Proteomes" id="UP000008783"/>
    </source>
</evidence>
<evidence type="ECO:0000256" key="13">
    <source>
        <dbReference type="PROSITE-ProRule" id="PRU00175"/>
    </source>
</evidence>
<dbReference type="PANTHER" id="PTHR43267:SF2">
    <property type="entry name" value="TRNA THREONYLCARBAMOYLADENOSINE DEHYDRATASE 1-RELATED"/>
    <property type="match status" value="1"/>
</dbReference>
<dbReference type="HOGENOM" id="CLU_014767_0_0_1"/>
<keyword evidence="9" id="KW-1133">Transmembrane helix</keyword>
<dbReference type="InParanoid" id="E3KLA6"/>
<dbReference type="GO" id="GO:0061503">
    <property type="term" value="F:tRNA threonylcarbamoyladenosine dehydratase"/>
    <property type="evidence" value="ECO:0000318"/>
    <property type="project" value="GO_Central"/>
</dbReference>
<evidence type="ECO:0000259" key="15">
    <source>
        <dbReference type="PROSITE" id="PS50089"/>
    </source>
</evidence>
<reference evidence="17" key="2">
    <citation type="journal article" date="2011" name="Proc. Natl. Acad. Sci. U.S.A.">
        <title>Obligate biotrophy features unraveled by the genomic analysis of rust fungi.</title>
        <authorList>
            <person name="Duplessis S."/>
            <person name="Cuomo C.A."/>
            <person name="Lin Y.-C."/>
            <person name="Aerts A."/>
            <person name="Tisserant E."/>
            <person name="Veneault-Fourrey C."/>
            <person name="Joly D.L."/>
            <person name="Hacquard S."/>
            <person name="Amselem J."/>
            <person name="Cantarel B.L."/>
            <person name="Chiu R."/>
            <person name="Coutinho P.M."/>
            <person name="Feau N."/>
            <person name="Field M."/>
            <person name="Frey P."/>
            <person name="Gelhaye E."/>
            <person name="Goldberg J."/>
            <person name="Grabherr M.G."/>
            <person name="Kodira C.D."/>
            <person name="Kohler A."/>
            <person name="Kuees U."/>
            <person name="Lindquist E.A."/>
            <person name="Lucas S.M."/>
            <person name="Mago R."/>
            <person name="Mauceli E."/>
            <person name="Morin E."/>
            <person name="Murat C."/>
            <person name="Pangilinan J.L."/>
            <person name="Park R."/>
            <person name="Pearson M."/>
            <person name="Quesneville H."/>
            <person name="Rouhier N."/>
            <person name="Sakthikumar S."/>
            <person name="Salamov A.A."/>
            <person name="Schmutz J."/>
            <person name="Selles B."/>
            <person name="Shapiro H."/>
            <person name="Tanguay P."/>
            <person name="Tuskan G.A."/>
            <person name="Henrissat B."/>
            <person name="Van de Peer Y."/>
            <person name="Rouze P."/>
            <person name="Ellis J.G."/>
            <person name="Dodds P.N."/>
            <person name="Schein J.E."/>
            <person name="Zhong S."/>
            <person name="Hamelin R.C."/>
            <person name="Grigoriev I.V."/>
            <person name="Szabo L.J."/>
            <person name="Martin F."/>
        </authorList>
    </citation>
    <scope>NUCLEOTIDE SEQUENCE [LARGE SCALE GENOMIC DNA]</scope>
    <source>
        <strain evidence="17">CRL 75-36-700-3 / race SCCL</strain>
    </source>
</reference>
<dbReference type="GO" id="GO:0061504">
    <property type="term" value="P:cyclic threonylcarbamoyladenosine biosynthetic process"/>
    <property type="evidence" value="ECO:0000318"/>
    <property type="project" value="GO_Central"/>
</dbReference>
<dbReference type="PANTHER" id="PTHR43267">
    <property type="entry name" value="TRNA THREONYLCARBAMOYLADENOSINE DEHYDRATASE"/>
    <property type="match status" value="1"/>
</dbReference>
<accession>E3KLA6</accession>
<keyword evidence="10" id="KW-0496">Mitochondrion</keyword>
<dbReference type="CDD" id="cd00755">
    <property type="entry name" value="YgdL_like"/>
    <property type="match status" value="1"/>
</dbReference>
<keyword evidence="6" id="KW-0547">Nucleotide-binding</keyword>
<comment type="similarity">
    <text evidence="3">Belongs to the HesA/MoeB/ThiF family.</text>
</comment>
<organism evidence="16 17">
    <name type="scientific">Puccinia graminis f. sp. tritici (strain CRL 75-36-700-3 / race SCCL)</name>
    <name type="common">Black stem rust fungus</name>
    <dbReference type="NCBI Taxonomy" id="418459"/>
    <lineage>
        <taxon>Eukaryota</taxon>
        <taxon>Fungi</taxon>
        <taxon>Dikarya</taxon>
        <taxon>Basidiomycota</taxon>
        <taxon>Pucciniomycotina</taxon>
        <taxon>Pucciniomycetes</taxon>
        <taxon>Pucciniales</taxon>
        <taxon>Pucciniaceae</taxon>
        <taxon>Puccinia</taxon>
    </lineage>
</organism>
<evidence type="ECO:0000256" key="6">
    <source>
        <dbReference type="ARBA" id="ARBA00022741"/>
    </source>
</evidence>
<dbReference type="Proteomes" id="UP000008783">
    <property type="component" value="Unassembled WGS sequence"/>
</dbReference>
<dbReference type="GO" id="GO:0008641">
    <property type="term" value="F:ubiquitin-like modifier activating enzyme activity"/>
    <property type="evidence" value="ECO:0007669"/>
    <property type="project" value="InterPro"/>
</dbReference>
<feature type="region of interest" description="Disordered" evidence="14">
    <location>
        <begin position="90"/>
        <end position="116"/>
    </location>
</feature>
<dbReference type="VEuPathDB" id="FungiDB:PGTG_11250"/>
<keyword evidence="8" id="KW-0067">ATP-binding</keyword>
<keyword evidence="7" id="KW-1000">Mitochondrion outer membrane</keyword>
<dbReference type="InterPro" id="IPR000594">
    <property type="entry name" value="ThiF_NAD_FAD-bd"/>
</dbReference>
<dbReference type="RefSeq" id="XP_003329500.2">
    <property type="nucleotide sequence ID" value="XM_003329452.2"/>
</dbReference>
<evidence type="ECO:0000256" key="2">
    <source>
        <dbReference type="ARBA" id="ARBA00004294"/>
    </source>
</evidence>
<keyword evidence="4" id="KW-0436">Ligase</keyword>
<dbReference type="Gene3D" id="3.30.40.10">
    <property type="entry name" value="Zinc/RING finger domain, C3HC4 (zinc finger)"/>
    <property type="match status" value="1"/>
</dbReference>
<dbReference type="GO" id="GO:0005524">
    <property type="term" value="F:ATP binding"/>
    <property type="evidence" value="ECO:0007669"/>
    <property type="project" value="UniProtKB-KW"/>
</dbReference>
<dbReference type="SUPFAM" id="SSF57850">
    <property type="entry name" value="RING/U-box"/>
    <property type="match status" value="1"/>
</dbReference>
<keyword evidence="13" id="KW-0479">Metal-binding</keyword>
<dbReference type="InterPro" id="IPR013083">
    <property type="entry name" value="Znf_RING/FYVE/PHD"/>
</dbReference>
<keyword evidence="13" id="KW-0863">Zinc-finger</keyword>
<evidence type="ECO:0000256" key="8">
    <source>
        <dbReference type="ARBA" id="ARBA00022840"/>
    </source>
</evidence>
<dbReference type="GO" id="GO:0008270">
    <property type="term" value="F:zinc ion binding"/>
    <property type="evidence" value="ECO:0007669"/>
    <property type="project" value="UniProtKB-KW"/>
</dbReference>
<comment type="function">
    <text evidence="12">Catalyzes the ATP-dependent dehydration of threonylcarbamoyladenosine at position 37 (t(6)A37) to form cyclic t(6)A37 (ct(6)A37) in tRNAs that read codons beginning with adenine.</text>
</comment>
<evidence type="ECO:0000313" key="16">
    <source>
        <dbReference type="EMBL" id="EFP85081.2"/>
    </source>
</evidence>
<dbReference type="GeneID" id="10527058"/>
<dbReference type="FunFam" id="3.30.40.10:FF:000612">
    <property type="entry name" value="Uncharacterized protein"/>
    <property type="match status" value="1"/>
</dbReference>
<dbReference type="SUPFAM" id="SSF69572">
    <property type="entry name" value="Activating enzymes of the ubiquitin-like proteins"/>
    <property type="match status" value="1"/>
</dbReference>
<feature type="region of interest" description="Disordered" evidence="14">
    <location>
        <begin position="412"/>
        <end position="433"/>
    </location>
</feature>
<dbReference type="KEGG" id="pgr:PGTG_11250"/>
<dbReference type="SMART" id="SM01197">
    <property type="entry name" value="FANCL_C"/>
    <property type="match status" value="1"/>
</dbReference>
<dbReference type="GO" id="GO:0005741">
    <property type="term" value="C:mitochondrial outer membrane"/>
    <property type="evidence" value="ECO:0007669"/>
    <property type="project" value="UniProtKB-SubCell"/>
</dbReference>
<evidence type="ECO:0000256" key="10">
    <source>
        <dbReference type="ARBA" id="ARBA00023128"/>
    </source>
</evidence>
<dbReference type="PROSITE" id="PS50089">
    <property type="entry name" value="ZF_RING_2"/>
    <property type="match status" value="1"/>
</dbReference>
<keyword evidence="11" id="KW-0472">Membrane</keyword>
<dbReference type="EMBL" id="DS178293">
    <property type="protein sequence ID" value="EFP85081.2"/>
    <property type="molecule type" value="Genomic_DNA"/>
</dbReference>
<sequence>MDPRESLSADEQPGPGVQPVEESPETRVPTLPGSHLNIEPDEEPAALETPQPPHAEHAEDGNRNELPEASNADMNEAGVAQLRDTEANTPVADDAPQHVRQPQAVPEGVARPPRVTADPALPQVWPSMHTLPPAQRTIILNFVAATREVWPEIIINPARVIANRDRLIPAFTNSADALQSIMGALPQEMHDAIHQVSSVAIQQIGFVIHHLTRIPNAGDRAAARQNVVPLLDSLLNTSLQSLGSDVPQHDSTQCTICFEGYEESDAIVVLPCHPTHHFHRSCIHDWLRALAPAPPTCPNCRARIHFQNPPNHPPQSSTARSDKTLRILKTRSTCTQKNTASHVAGRVFTLRPQDVLRSCRSRAPKTTFPMAQFWSSSLSASSRSPFPITQAIVVGVVSGALTALVMYSFQGPTKSTPDRSKTPKKRSTGDRVHDESLIAEQLARNLAFLGPQGNQDVRNAFVIVIGLGGVGSSAATSLVRSGVGRIRLIDFDQVTLSSLNRHATATREDVGIAKVVSCKNFYQKIAPWLKIEALVEQFTLSDAPRLLEGKPDWVLDCIDNITTKVDLLTYCKKNNLKVFSALGAASKADPSRIQIADISMTFEDPLARSVRRRLRLNGIVHGVPVVYSTEKPNENVRLLPLPEDEFQKGNVGELSALADFRVRILPVLGPLPSMFGQAMAAHTITQLGNFPTQPLPIKNRTKVYHRIFNDLLAREFRLNGATTIPFSDEDIGYIFEDLFRGRSVVHPAFKVSSHPCLIRWSMDEELHWTNCVVMDRSEADIHQQRVLVGRQDPSVVWGPETVDLVQARFSEEVQMRKWR</sequence>
<dbReference type="AlphaFoldDB" id="E3KLA6"/>
<comment type="subcellular location">
    <subcellularLocation>
        <location evidence="1">Mitochondrion membrane</location>
        <topology evidence="1">Multi-pass membrane protein</topology>
    </subcellularLocation>
    <subcellularLocation>
        <location evidence="2">Mitochondrion outer membrane</location>
    </subcellularLocation>
</comment>
<dbReference type="InterPro" id="IPR045886">
    <property type="entry name" value="ThiF/MoeB/HesA"/>
</dbReference>
<evidence type="ECO:0000256" key="7">
    <source>
        <dbReference type="ARBA" id="ARBA00022787"/>
    </source>
</evidence>
<keyword evidence="13" id="KW-0862">Zinc</keyword>
<protein>
    <recommendedName>
        <fullName evidence="15">RING-type domain-containing protein</fullName>
    </recommendedName>
</protein>
<evidence type="ECO:0000256" key="11">
    <source>
        <dbReference type="ARBA" id="ARBA00023136"/>
    </source>
</evidence>
<dbReference type="Pfam" id="PF00899">
    <property type="entry name" value="ThiF"/>
    <property type="match status" value="1"/>
</dbReference>
<dbReference type="STRING" id="418459.E3KLA6"/>
<evidence type="ECO:0000256" key="4">
    <source>
        <dbReference type="ARBA" id="ARBA00022598"/>
    </source>
</evidence>
<dbReference type="FunFam" id="3.40.50.720:FF:000125">
    <property type="entry name" value="tRNA threonylcarbamoyladenosine dehydratase 2-like"/>
    <property type="match status" value="1"/>
</dbReference>
<dbReference type="eggNOG" id="KOG2018">
    <property type="taxonomic scope" value="Eukaryota"/>
</dbReference>
<evidence type="ECO:0000256" key="1">
    <source>
        <dbReference type="ARBA" id="ARBA00004225"/>
    </source>
</evidence>
<proteinExistence type="inferred from homology"/>
<keyword evidence="17" id="KW-1185">Reference proteome</keyword>
<feature type="region of interest" description="Disordered" evidence="14">
    <location>
        <begin position="1"/>
        <end position="69"/>
    </location>
</feature>
<reference key="1">
    <citation type="submission" date="2007-01" db="EMBL/GenBank/DDBJ databases">
        <title>The Genome Sequence of Puccinia graminis f. sp. tritici Strain CRL 75-36-700-3.</title>
        <authorList>
            <consortium name="The Broad Institute Genome Sequencing Platform"/>
            <person name="Birren B."/>
            <person name="Lander E."/>
            <person name="Galagan J."/>
            <person name="Nusbaum C."/>
            <person name="Devon K."/>
            <person name="Cuomo C."/>
            <person name="Jaffe D."/>
            <person name="Butler J."/>
            <person name="Alvarez P."/>
            <person name="Gnerre S."/>
            <person name="Grabherr M."/>
            <person name="Mauceli E."/>
            <person name="Brockman W."/>
            <person name="Young S."/>
            <person name="LaButti K."/>
            <person name="Sykes S."/>
            <person name="DeCaprio D."/>
            <person name="Crawford M."/>
            <person name="Koehrsen M."/>
            <person name="Engels R."/>
            <person name="Montgomery P."/>
            <person name="Pearson M."/>
            <person name="Howarth C."/>
            <person name="Larson L."/>
            <person name="White J."/>
            <person name="Zeng Q."/>
            <person name="Kodira C."/>
            <person name="Yandava C."/>
            <person name="Alvarado L."/>
            <person name="O'Leary S."/>
            <person name="Szabo L."/>
            <person name="Dean R."/>
            <person name="Schein J."/>
        </authorList>
    </citation>
    <scope>NUCLEOTIDE SEQUENCE</scope>
    <source>
        <strain>CRL 75-36-700-3</strain>
    </source>
</reference>
<gene>
    <name evidence="16" type="ORF">PGTG_11250</name>
</gene>
<evidence type="ECO:0000256" key="5">
    <source>
        <dbReference type="ARBA" id="ARBA00022692"/>
    </source>
</evidence>
<dbReference type="OrthoDB" id="10265862at2759"/>
<dbReference type="SMART" id="SM00184">
    <property type="entry name" value="RING"/>
    <property type="match status" value="1"/>
</dbReference>
<dbReference type="InterPro" id="IPR001841">
    <property type="entry name" value="Znf_RING"/>
</dbReference>
<evidence type="ECO:0000256" key="9">
    <source>
        <dbReference type="ARBA" id="ARBA00022989"/>
    </source>
</evidence>
<feature type="compositionally biased region" description="Basic and acidic residues" evidence="14">
    <location>
        <begin position="416"/>
        <end position="433"/>
    </location>
</feature>
<dbReference type="Gene3D" id="3.40.50.720">
    <property type="entry name" value="NAD(P)-binding Rossmann-like Domain"/>
    <property type="match status" value="1"/>
</dbReference>
<dbReference type="InterPro" id="IPR035985">
    <property type="entry name" value="Ubiquitin-activating_enz"/>
</dbReference>
<evidence type="ECO:0000256" key="14">
    <source>
        <dbReference type="SAM" id="MobiDB-lite"/>
    </source>
</evidence>